<protein>
    <submittedName>
        <fullName evidence="2">Uncharacterized protein</fullName>
    </submittedName>
</protein>
<gene>
    <name evidence="2" type="ORF">MRATA1EN1_LOCUS8132</name>
</gene>
<organism evidence="2 3">
    <name type="scientific">Rangifer tarandus platyrhynchus</name>
    <name type="common">Svalbard reindeer</name>
    <dbReference type="NCBI Taxonomy" id="3082113"/>
    <lineage>
        <taxon>Eukaryota</taxon>
        <taxon>Metazoa</taxon>
        <taxon>Chordata</taxon>
        <taxon>Craniata</taxon>
        <taxon>Vertebrata</taxon>
        <taxon>Euteleostomi</taxon>
        <taxon>Mammalia</taxon>
        <taxon>Eutheria</taxon>
        <taxon>Laurasiatheria</taxon>
        <taxon>Artiodactyla</taxon>
        <taxon>Ruminantia</taxon>
        <taxon>Pecora</taxon>
        <taxon>Cervidae</taxon>
        <taxon>Odocoileinae</taxon>
        <taxon>Rangifer</taxon>
    </lineage>
</organism>
<dbReference type="Proteomes" id="UP001176941">
    <property type="component" value="Chromosome 18"/>
</dbReference>
<evidence type="ECO:0000256" key="1">
    <source>
        <dbReference type="SAM" id="MobiDB-lite"/>
    </source>
</evidence>
<feature type="region of interest" description="Disordered" evidence="1">
    <location>
        <begin position="16"/>
        <end position="47"/>
    </location>
</feature>
<evidence type="ECO:0000313" key="2">
    <source>
        <dbReference type="EMBL" id="CAI9159170.1"/>
    </source>
</evidence>
<accession>A0ABN8YDR7</accession>
<feature type="compositionally biased region" description="Basic and acidic residues" evidence="1">
    <location>
        <begin position="199"/>
        <end position="209"/>
    </location>
</feature>
<dbReference type="EMBL" id="OX459954">
    <property type="protein sequence ID" value="CAI9159170.1"/>
    <property type="molecule type" value="Genomic_DNA"/>
</dbReference>
<proteinExistence type="predicted"/>
<sequence>MLSSSSKLYLGANRRHLTFQRSDTPAQDHSRRPTVRTCSAGHSTPGLRGEITRRLGILNPRLWSRIPEVKTPWFSKNYRSVSHPGRRSGPQFRKPGPINAHRPKSLPEAKPREPAQSLETLQMPAGAPPPRSPSPHAGPALPERHDPGPGGRRLAPARSDRLGRGPRGNGSARRPAPREGPADRGGRLPAARLGPGRGGRGEERARKSPEGNGVRHRPQPLAPGACFQIASASRGRVSFRRPEIRAPPPPRRAHVTAARRRAQPGRRERERERQAPPPGGGGARRKLPALRESEIVERGVQGQSLALRACRLGVSPWSQLVEGWRLLSLVEHCFSDLEPHSNKSIS</sequence>
<feature type="compositionally biased region" description="Basic and acidic residues" evidence="1">
    <location>
        <begin position="265"/>
        <end position="274"/>
    </location>
</feature>
<feature type="compositionally biased region" description="Basic residues" evidence="1">
    <location>
        <begin position="251"/>
        <end position="264"/>
    </location>
</feature>
<keyword evidence="3" id="KW-1185">Reference proteome</keyword>
<feature type="compositionally biased region" description="Basic and acidic residues" evidence="1">
    <location>
        <begin position="176"/>
        <end position="186"/>
    </location>
</feature>
<name>A0ABN8YDR7_RANTA</name>
<reference evidence="2" key="1">
    <citation type="submission" date="2023-04" db="EMBL/GenBank/DDBJ databases">
        <authorList>
            <consortium name="ELIXIR-Norway"/>
        </authorList>
    </citation>
    <scope>NUCLEOTIDE SEQUENCE [LARGE SCALE GENOMIC DNA]</scope>
</reference>
<feature type="region of interest" description="Disordered" evidence="1">
    <location>
        <begin position="76"/>
        <end position="288"/>
    </location>
</feature>
<evidence type="ECO:0000313" key="3">
    <source>
        <dbReference type="Proteomes" id="UP001176941"/>
    </source>
</evidence>